<evidence type="ECO:0008006" key="4">
    <source>
        <dbReference type="Google" id="ProtNLM"/>
    </source>
</evidence>
<feature type="chain" id="PRO_5043825416" description="Small secreted protein" evidence="1">
    <location>
        <begin position="19"/>
        <end position="148"/>
    </location>
</feature>
<reference evidence="2 3" key="1">
    <citation type="journal article" date="2024" name="Front Chem Biol">
        <title>Unveiling the potential of Daldinia eschscholtzii MFLUCC 19-0629 through bioactivity and bioinformatics studies for enhanced sustainable agriculture production.</title>
        <authorList>
            <person name="Brooks S."/>
            <person name="Weaver J.A."/>
            <person name="Klomchit A."/>
            <person name="Alharthi S.A."/>
            <person name="Onlamun T."/>
            <person name="Nurani R."/>
            <person name="Vong T.K."/>
            <person name="Alberti F."/>
            <person name="Greco C."/>
        </authorList>
    </citation>
    <scope>NUCLEOTIDE SEQUENCE [LARGE SCALE GENOMIC DNA]</scope>
    <source>
        <strain evidence="2">MFLUCC 19-0629</strain>
    </source>
</reference>
<name>A0AAX6MVS5_9PEZI</name>
<evidence type="ECO:0000256" key="1">
    <source>
        <dbReference type="SAM" id="SignalP"/>
    </source>
</evidence>
<sequence>MKFSSSAIAAIFAATAMAAPTPSPKSAVANVPEWTIESMKRTCDAGDNQCTWSFRVNTHLADPTPCEFTVKRGNLPASQTDSSGNVCGPYTVGSGWSGQFGPGNGFTTLSVVDYGKKLITWPAYTDKQLVNGQVVSPDLSWPPTTLQF</sequence>
<gene>
    <name evidence="2" type="ORF">Daesc_001905</name>
</gene>
<accession>A0AAX6MVS5</accession>
<organism evidence="2 3">
    <name type="scientific">Daldinia eschscholtzii</name>
    <dbReference type="NCBI Taxonomy" id="292717"/>
    <lineage>
        <taxon>Eukaryota</taxon>
        <taxon>Fungi</taxon>
        <taxon>Dikarya</taxon>
        <taxon>Ascomycota</taxon>
        <taxon>Pezizomycotina</taxon>
        <taxon>Sordariomycetes</taxon>
        <taxon>Xylariomycetidae</taxon>
        <taxon>Xylariales</taxon>
        <taxon>Hypoxylaceae</taxon>
        <taxon>Daldinia</taxon>
    </lineage>
</organism>
<evidence type="ECO:0000313" key="3">
    <source>
        <dbReference type="Proteomes" id="UP001369815"/>
    </source>
</evidence>
<evidence type="ECO:0000313" key="2">
    <source>
        <dbReference type="EMBL" id="KAK6956626.1"/>
    </source>
</evidence>
<dbReference type="Proteomes" id="UP001369815">
    <property type="component" value="Unassembled WGS sequence"/>
</dbReference>
<feature type="signal peptide" evidence="1">
    <location>
        <begin position="1"/>
        <end position="18"/>
    </location>
</feature>
<keyword evidence="1" id="KW-0732">Signal</keyword>
<proteinExistence type="predicted"/>
<protein>
    <recommendedName>
        <fullName evidence="4">Small secreted protein</fullName>
    </recommendedName>
</protein>
<dbReference type="EMBL" id="JBANMG010000002">
    <property type="protein sequence ID" value="KAK6956626.1"/>
    <property type="molecule type" value="Genomic_DNA"/>
</dbReference>
<comment type="caution">
    <text evidence="2">The sequence shown here is derived from an EMBL/GenBank/DDBJ whole genome shotgun (WGS) entry which is preliminary data.</text>
</comment>
<keyword evidence="3" id="KW-1185">Reference proteome</keyword>
<dbReference type="AlphaFoldDB" id="A0AAX6MVS5"/>